<organism evidence="2 3">
    <name type="scientific">Hermanssonia centrifuga</name>
    <dbReference type="NCBI Taxonomy" id="98765"/>
    <lineage>
        <taxon>Eukaryota</taxon>
        <taxon>Fungi</taxon>
        <taxon>Dikarya</taxon>
        <taxon>Basidiomycota</taxon>
        <taxon>Agaricomycotina</taxon>
        <taxon>Agaricomycetes</taxon>
        <taxon>Polyporales</taxon>
        <taxon>Meruliaceae</taxon>
        <taxon>Hermanssonia</taxon>
    </lineage>
</organism>
<evidence type="ECO:0000313" key="3">
    <source>
        <dbReference type="Proteomes" id="UP000186601"/>
    </source>
</evidence>
<sequence>MSSNPPARANALDDLFAATEEVMERPDTSSPNFPPSDTVLGKRCRSDNNKEADLEDELAGDCVTGVSGDTVLQSSAATITTTNNNFVNVVKRWATAKRLRPDQQEELLNFAINNLALIRLIKLFGLLLAMENELKKIVTVKSRYEVPSDLAINIKSYTPGVLLSPKISAYTFRSSWYIALIFRIVLLLTDLSVQEIVKKLCHNKLPDGIENIPADWAKIKAVAGESLTQHRAQIKKETHRAVDSNMNMYNFARRLLSMRANTNARPNVQFCSQLAVLVCFPHYLISDIKLTFVDQRATYVRNNFGNFWDNVNEYFRQLCAKSGSNEHKVQNVLVDLLNKDHDRYGNRNEYSIEEEDDEWQKEVDSVVQEGSTV</sequence>
<comment type="caution">
    <text evidence="2">The sequence shown here is derived from an EMBL/GenBank/DDBJ whole genome shotgun (WGS) entry which is preliminary data.</text>
</comment>
<dbReference type="AlphaFoldDB" id="A0A2R6NZF0"/>
<gene>
    <name evidence="2" type="ORF">PHLCEN_2v6445</name>
</gene>
<reference evidence="2 3" key="1">
    <citation type="submission" date="2018-02" db="EMBL/GenBank/DDBJ databases">
        <title>Genome sequence of the basidiomycete white-rot fungus Phlebia centrifuga.</title>
        <authorList>
            <person name="Granchi Z."/>
            <person name="Peng M."/>
            <person name="de Vries R.P."/>
            <person name="Hilden K."/>
            <person name="Makela M.R."/>
            <person name="Grigoriev I."/>
            <person name="Riley R."/>
        </authorList>
    </citation>
    <scope>NUCLEOTIDE SEQUENCE [LARGE SCALE GENOMIC DNA]</scope>
    <source>
        <strain evidence="2 3">FBCC195</strain>
    </source>
</reference>
<keyword evidence="3" id="KW-1185">Reference proteome</keyword>
<dbReference type="OrthoDB" id="2803839at2759"/>
<evidence type="ECO:0000313" key="2">
    <source>
        <dbReference type="EMBL" id="PSR81231.1"/>
    </source>
</evidence>
<proteinExistence type="predicted"/>
<name>A0A2R6NZF0_9APHY</name>
<feature type="region of interest" description="Disordered" evidence="1">
    <location>
        <begin position="1"/>
        <end position="42"/>
    </location>
</feature>
<accession>A0A2R6NZF0</accession>
<dbReference type="Proteomes" id="UP000186601">
    <property type="component" value="Unassembled WGS sequence"/>
</dbReference>
<evidence type="ECO:0000256" key="1">
    <source>
        <dbReference type="SAM" id="MobiDB-lite"/>
    </source>
</evidence>
<dbReference type="EMBL" id="MLYV02000624">
    <property type="protein sequence ID" value="PSR81231.1"/>
    <property type="molecule type" value="Genomic_DNA"/>
</dbReference>
<protein>
    <submittedName>
        <fullName evidence="2">Uncharacterized protein</fullName>
    </submittedName>
</protein>